<accession>A0A480GP19</accession>
<sequence length="94" mass="10799">MPRDGQKRQKKERKETKTEVQRTDMTCPRSPSCQREKEPSSGQPEARQVTNPAAWLLCSLLQGCGDPGSGWHLPELSWREGELGRPWEEQWVPI</sequence>
<evidence type="ECO:0000313" key="2">
    <source>
        <dbReference type="EMBL" id="HDA13877.1"/>
    </source>
</evidence>
<dbReference type="AlphaFoldDB" id="A0A480GP19"/>
<feature type="compositionally biased region" description="Basic and acidic residues" evidence="1">
    <location>
        <begin position="1"/>
        <end position="22"/>
    </location>
</feature>
<dbReference type="EMBL" id="DQIR01058401">
    <property type="protein sequence ID" value="HDA13877.1"/>
    <property type="molecule type" value="Transcribed_RNA"/>
</dbReference>
<dbReference type="EMBL" id="DQIR01317569">
    <property type="protein sequence ID" value="HDC73043.1"/>
    <property type="molecule type" value="Transcribed_RNA"/>
</dbReference>
<evidence type="ECO:0000256" key="1">
    <source>
        <dbReference type="SAM" id="MobiDB-lite"/>
    </source>
</evidence>
<proteinExistence type="predicted"/>
<feature type="region of interest" description="Disordered" evidence="1">
    <location>
        <begin position="1"/>
        <end position="48"/>
    </location>
</feature>
<protein>
    <submittedName>
        <fullName evidence="2">ER lumen protein-retaining receptor 2</fullName>
    </submittedName>
</protein>
<keyword evidence="2" id="KW-0675">Receptor</keyword>
<organism evidence="2">
    <name type="scientific">Sus scrofa</name>
    <name type="common">Pig</name>
    <dbReference type="NCBI Taxonomy" id="9823"/>
    <lineage>
        <taxon>Eukaryota</taxon>
        <taxon>Metazoa</taxon>
        <taxon>Chordata</taxon>
        <taxon>Craniata</taxon>
        <taxon>Vertebrata</taxon>
        <taxon>Euteleostomi</taxon>
        <taxon>Mammalia</taxon>
        <taxon>Eutheria</taxon>
        <taxon>Laurasiatheria</taxon>
        <taxon>Artiodactyla</taxon>
        <taxon>Suina</taxon>
        <taxon>Suidae</taxon>
        <taxon>Sus</taxon>
    </lineage>
</organism>
<reference evidence="2" key="1">
    <citation type="journal article" date="2019" name="PeerJ">
        <title>Genes of the pig, Sus scrofa, reconstructed with EvidentialGene.</title>
        <authorList>
            <person name="Gilbert D.G."/>
        </authorList>
    </citation>
    <scope>NUCLEOTIDE SEQUENCE</scope>
</reference>
<name>A0A480GP19_PIG</name>